<name>X1R585_9ZZZZ</name>
<evidence type="ECO:0000313" key="1">
    <source>
        <dbReference type="EMBL" id="GAI75688.1"/>
    </source>
</evidence>
<sequence>PFWVKKEKKLYEYWKKHQASMNFDLELEREMRIEGDNYVEGTFVNI</sequence>
<feature type="non-terminal residue" evidence="1">
    <location>
        <position position="1"/>
    </location>
</feature>
<dbReference type="AlphaFoldDB" id="X1R585"/>
<protein>
    <submittedName>
        <fullName evidence="1">Uncharacterized protein</fullName>
    </submittedName>
</protein>
<proteinExistence type="predicted"/>
<reference evidence="1" key="1">
    <citation type="journal article" date="2014" name="Front. Microbiol.">
        <title>High frequency of phylogenetically diverse reductive dehalogenase-homologous genes in deep subseafloor sedimentary metagenomes.</title>
        <authorList>
            <person name="Kawai M."/>
            <person name="Futagami T."/>
            <person name="Toyoda A."/>
            <person name="Takaki Y."/>
            <person name="Nishi S."/>
            <person name="Hori S."/>
            <person name="Arai W."/>
            <person name="Tsubouchi T."/>
            <person name="Morono Y."/>
            <person name="Uchiyama I."/>
            <person name="Ito T."/>
            <person name="Fujiyama A."/>
            <person name="Inagaki F."/>
            <person name="Takami H."/>
        </authorList>
    </citation>
    <scope>NUCLEOTIDE SEQUENCE</scope>
    <source>
        <strain evidence="1">Expedition CK06-06</strain>
    </source>
</reference>
<gene>
    <name evidence="1" type="ORF">S12H4_11427</name>
</gene>
<organism evidence="1">
    <name type="scientific">marine sediment metagenome</name>
    <dbReference type="NCBI Taxonomy" id="412755"/>
    <lineage>
        <taxon>unclassified sequences</taxon>
        <taxon>metagenomes</taxon>
        <taxon>ecological metagenomes</taxon>
    </lineage>
</organism>
<accession>X1R585</accession>
<comment type="caution">
    <text evidence="1">The sequence shown here is derived from an EMBL/GenBank/DDBJ whole genome shotgun (WGS) entry which is preliminary data.</text>
</comment>
<dbReference type="EMBL" id="BARW01005127">
    <property type="protein sequence ID" value="GAI75688.1"/>
    <property type="molecule type" value="Genomic_DNA"/>
</dbReference>